<keyword evidence="1 5" id="KW-0479">Metal-binding</keyword>
<dbReference type="InterPro" id="IPR005923">
    <property type="entry name" value="HutG"/>
</dbReference>
<dbReference type="GO" id="GO:0050415">
    <property type="term" value="F:formimidoylglutamase activity"/>
    <property type="evidence" value="ECO:0007669"/>
    <property type="project" value="UniProtKB-UniRule"/>
</dbReference>
<feature type="binding site" evidence="5 7">
    <location>
        <position position="123"/>
    </location>
    <ligand>
        <name>Mn(2+)</name>
        <dbReference type="ChEBI" id="CHEBI:29035"/>
        <label>1</label>
    </ligand>
</feature>
<gene>
    <name evidence="5" type="primary">hutG</name>
    <name evidence="11" type="ORF">FX987_00600</name>
</gene>
<evidence type="ECO:0000256" key="1">
    <source>
        <dbReference type="ARBA" id="ARBA00022723"/>
    </source>
</evidence>
<keyword evidence="2 5" id="KW-0378">Hydrolase</keyword>
<proteinExistence type="inferred from homology"/>
<dbReference type="InterPro" id="IPR006035">
    <property type="entry name" value="Ureohydrolase"/>
</dbReference>
<protein>
    <recommendedName>
        <fullName evidence="5 6">Formimidoylglutamase</fullName>
        <ecNumber evidence="5 6">3.5.3.8</ecNumber>
    </recommendedName>
    <alternativeName>
        <fullName evidence="5">Formiminoglutamase</fullName>
    </alternativeName>
    <alternativeName>
        <fullName evidence="5">Formiminoglutamate hydrolase</fullName>
    </alternativeName>
</protein>
<feature type="binding site" evidence="5">
    <location>
        <position position="167"/>
    </location>
    <ligand>
        <name>Mn(2+)</name>
        <dbReference type="ChEBI" id="CHEBI:29035"/>
        <label>2</label>
    </ligand>
</feature>
<dbReference type="GO" id="GO:0030145">
    <property type="term" value="F:manganese ion binding"/>
    <property type="evidence" value="ECO:0007669"/>
    <property type="project" value="UniProtKB-UniRule"/>
</dbReference>
<feature type="binding site" evidence="5">
    <location>
        <position position="259"/>
    </location>
    <ligand>
        <name>Mn(2+)</name>
        <dbReference type="ChEBI" id="CHEBI:29035"/>
        <label>2</label>
    </ligand>
</feature>
<dbReference type="PROSITE" id="PS01053">
    <property type="entry name" value="ARGINASE_1"/>
    <property type="match status" value="1"/>
</dbReference>
<evidence type="ECO:0000256" key="4">
    <source>
        <dbReference type="ARBA" id="ARBA00023211"/>
    </source>
</evidence>
<evidence type="ECO:0000313" key="12">
    <source>
        <dbReference type="Proteomes" id="UP000509761"/>
    </source>
</evidence>
<evidence type="ECO:0000256" key="5">
    <source>
        <dbReference type="HAMAP-Rule" id="MF_00737"/>
    </source>
</evidence>
<evidence type="ECO:0000256" key="2">
    <source>
        <dbReference type="ARBA" id="ARBA00022801"/>
    </source>
</evidence>
<evidence type="ECO:0000256" key="6">
    <source>
        <dbReference type="NCBIfam" id="TIGR01227"/>
    </source>
</evidence>
<feature type="binding site" evidence="5 7">
    <location>
        <position position="167"/>
    </location>
    <ligand>
        <name>Mn(2+)</name>
        <dbReference type="ChEBI" id="CHEBI:29035"/>
        <label>1</label>
    </ligand>
</feature>
<feature type="binding site" evidence="5 7">
    <location>
        <position position="171"/>
    </location>
    <ligand>
        <name>Mn(2+)</name>
        <dbReference type="ChEBI" id="CHEBI:29035"/>
        <label>1</label>
    </ligand>
</feature>
<comment type="similarity">
    <text evidence="5 8 9">Belongs to the arginase family.</text>
</comment>
<dbReference type="EC" id="3.5.3.8" evidence="5 6"/>
<dbReference type="SUPFAM" id="SSF52768">
    <property type="entry name" value="Arginase/deacetylase"/>
    <property type="match status" value="1"/>
</dbReference>
<keyword evidence="12" id="KW-1185">Reference proteome</keyword>
<evidence type="ECO:0000256" key="9">
    <source>
        <dbReference type="RuleBase" id="RU003684"/>
    </source>
</evidence>
<organism evidence="11 12">
    <name type="scientific">Vreelandella titanicae</name>
    <dbReference type="NCBI Taxonomy" id="664683"/>
    <lineage>
        <taxon>Bacteria</taxon>
        <taxon>Pseudomonadati</taxon>
        <taxon>Pseudomonadota</taxon>
        <taxon>Gammaproteobacteria</taxon>
        <taxon>Oceanospirillales</taxon>
        <taxon>Halomonadaceae</taxon>
        <taxon>Vreelandella</taxon>
    </lineage>
</organism>
<feature type="binding site" evidence="7">
    <location>
        <position position="261"/>
    </location>
    <ligand>
        <name>Mn(2+)</name>
        <dbReference type="ChEBI" id="CHEBI:29035"/>
        <label>1</label>
    </ligand>
</feature>
<dbReference type="AlphaFoldDB" id="A0AAP9SZE7"/>
<dbReference type="PANTHER" id="PTHR11358">
    <property type="entry name" value="ARGINASE/AGMATINASE"/>
    <property type="match status" value="1"/>
</dbReference>
<keyword evidence="4 5" id="KW-0464">Manganese</keyword>
<dbReference type="NCBIfam" id="TIGR01227">
    <property type="entry name" value="hutG"/>
    <property type="match status" value="1"/>
</dbReference>
<accession>A0AAP9SZE7</accession>
<feature type="binding site" evidence="5">
    <location>
        <position position="261"/>
    </location>
    <ligand>
        <name>Mn(2+)</name>
        <dbReference type="ChEBI" id="CHEBI:29035"/>
        <label>2</label>
    </ligand>
</feature>
<dbReference type="InterPro" id="IPR020855">
    <property type="entry name" value="Ureohydrolase_Mn_BS"/>
</dbReference>
<dbReference type="GO" id="GO:0008783">
    <property type="term" value="F:agmatinase activity"/>
    <property type="evidence" value="ECO:0007669"/>
    <property type="project" value="TreeGrafter"/>
</dbReference>
<dbReference type="PANTHER" id="PTHR11358:SF35">
    <property type="entry name" value="FORMIMIDOYLGLUTAMASE"/>
    <property type="match status" value="1"/>
</dbReference>
<dbReference type="HAMAP" id="MF_00737">
    <property type="entry name" value="Formimidoylglutam"/>
    <property type="match status" value="1"/>
</dbReference>
<evidence type="ECO:0000313" key="11">
    <source>
        <dbReference type="EMBL" id="QKS22848.1"/>
    </source>
</evidence>
<dbReference type="PRINTS" id="PR00116">
    <property type="entry name" value="ARGINASE"/>
</dbReference>
<evidence type="ECO:0000256" key="10">
    <source>
        <dbReference type="SAM" id="MobiDB-lite"/>
    </source>
</evidence>
<name>A0AAP9SZE7_9GAMM</name>
<dbReference type="Proteomes" id="UP000509761">
    <property type="component" value="Chromosome"/>
</dbReference>
<dbReference type="Pfam" id="PF00491">
    <property type="entry name" value="Arginase"/>
    <property type="match status" value="1"/>
</dbReference>
<reference evidence="11 12" key="1">
    <citation type="submission" date="2019-12" db="EMBL/GenBank/DDBJ databases">
        <title>Genome sequencing and assembly of endphytes of Porphyra tenera.</title>
        <authorList>
            <person name="Park J.M."/>
            <person name="Shin R."/>
            <person name="Jo S.H."/>
        </authorList>
    </citation>
    <scope>NUCLEOTIDE SEQUENCE [LARGE SCALE GENOMIC DNA]</scope>
    <source>
        <strain evidence="11 12">GPM3</strain>
    </source>
</reference>
<dbReference type="RefSeq" id="WP_089692065.1">
    <property type="nucleotide sequence ID" value="NZ_CP054580.1"/>
</dbReference>
<dbReference type="Gene3D" id="3.40.800.10">
    <property type="entry name" value="Ureohydrolase domain"/>
    <property type="match status" value="1"/>
</dbReference>
<evidence type="ECO:0000256" key="3">
    <source>
        <dbReference type="ARBA" id="ARBA00022808"/>
    </source>
</evidence>
<feature type="binding site" evidence="5 7">
    <location>
        <position position="259"/>
    </location>
    <ligand>
        <name>Mn(2+)</name>
        <dbReference type="ChEBI" id="CHEBI:29035"/>
        <label>1</label>
    </ligand>
</feature>
<comment type="function">
    <text evidence="5">Catalyzes the conversion of N-formimidoyl-L-glutamate to L-glutamate and formamide.</text>
</comment>
<dbReference type="GO" id="GO:0033389">
    <property type="term" value="P:putrescine biosynthetic process from arginine, via agmatine"/>
    <property type="evidence" value="ECO:0007669"/>
    <property type="project" value="TreeGrafter"/>
</dbReference>
<dbReference type="CDD" id="cd09988">
    <property type="entry name" value="Formimidoylglutamase"/>
    <property type="match status" value="1"/>
</dbReference>
<evidence type="ECO:0000256" key="7">
    <source>
        <dbReference type="PIRSR" id="PIRSR036979-1"/>
    </source>
</evidence>
<sequence>MAADTSIDMSLWQGRTDPEPDSDRWHQRIEPLANNAVPGCALLGFESDAGVARNQGRTGAAEGPNALRRALAPLAWHRTAPAYDAGNVRCVDDGLEAAQQALADRLTSLLTAGHLPIVLGGGHEVAYSSWLGLAQFFMPEGPDSKNIASKEHVSKTAPPRIGIINLDAHFDLRDPAHIRSSGTPFAQIADKCQEWDWSFRYACLGVSRAANTRALFTRAAALGTLVREDREIDALRLDSIVRDMQRFIAKCDHLYLTIDLDVLPAAEAPGVSAPAARGVSLALIEPLIEAVRDSGKLRLADLAELNPSLDIDSRTARAAARLVHLLTLDN</sequence>
<feature type="region of interest" description="Disordered" evidence="10">
    <location>
        <begin position="1"/>
        <end position="23"/>
    </location>
</feature>
<dbReference type="PIRSF" id="PIRSF036979">
    <property type="entry name" value="Arginase"/>
    <property type="match status" value="1"/>
</dbReference>
<comment type="pathway">
    <text evidence="5">Amino-acid degradation; L-histidine degradation into L-glutamate; L-glutamate from N-formimidoyl-L-glutamate (hydrolase route): step 1/1.</text>
</comment>
<comment type="catalytic activity">
    <reaction evidence="5">
        <text>N-formimidoyl-L-glutamate + H2O = formamide + L-glutamate</text>
        <dbReference type="Rhea" id="RHEA:22492"/>
        <dbReference type="ChEBI" id="CHEBI:15377"/>
        <dbReference type="ChEBI" id="CHEBI:16397"/>
        <dbReference type="ChEBI" id="CHEBI:29985"/>
        <dbReference type="ChEBI" id="CHEBI:58928"/>
        <dbReference type="EC" id="3.5.3.8"/>
    </reaction>
</comment>
<dbReference type="EMBL" id="CP054580">
    <property type="protein sequence ID" value="QKS22848.1"/>
    <property type="molecule type" value="Genomic_DNA"/>
</dbReference>
<keyword evidence="3 5" id="KW-0369">Histidine metabolism</keyword>
<evidence type="ECO:0000256" key="8">
    <source>
        <dbReference type="PROSITE-ProRule" id="PRU00742"/>
    </source>
</evidence>
<comment type="cofactor">
    <cofactor evidence="5 7">
        <name>Mn(2+)</name>
        <dbReference type="ChEBI" id="CHEBI:29035"/>
    </cofactor>
    <text evidence="5 7">Binds 2 manganese ions per subunit.</text>
</comment>
<feature type="binding site" evidence="7">
    <location>
        <position position="169"/>
    </location>
    <ligand>
        <name>Mn(2+)</name>
        <dbReference type="ChEBI" id="CHEBI:29035"/>
        <label>1</label>
    </ligand>
</feature>
<dbReference type="InterPro" id="IPR023696">
    <property type="entry name" value="Ureohydrolase_dom_sf"/>
</dbReference>
<feature type="binding site" evidence="5">
    <location>
        <position position="169"/>
    </location>
    <ligand>
        <name>Mn(2+)</name>
        <dbReference type="ChEBI" id="CHEBI:29035"/>
        <label>2</label>
    </ligand>
</feature>
<dbReference type="PROSITE" id="PS51409">
    <property type="entry name" value="ARGINASE_2"/>
    <property type="match status" value="1"/>
</dbReference>
<dbReference type="GO" id="GO:0019556">
    <property type="term" value="P:L-histidine catabolic process to glutamate and formamide"/>
    <property type="evidence" value="ECO:0007669"/>
    <property type="project" value="UniProtKB-UniRule"/>
</dbReference>